<dbReference type="KEGG" id="dto:TOL2_C39330"/>
<dbReference type="PANTHER" id="PTHR11908">
    <property type="entry name" value="XANTHINE DEHYDROGENASE"/>
    <property type="match status" value="1"/>
</dbReference>
<dbReference type="Gene3D" id="1.10.150.120">
    <property type="entry name" value="[2Fe-2S]-binding domain"/>
    <property type="match status" value="1"/>
</dbReference>
<dbReference type="STRING" id="651182.TOL2_C39330"/>
<dbReference type="OrthoDB" id="9775084at2"/>
<dbReference type="Pfam" id="PF02738">
    <property type="entry name" value="MoCoBD_1"/>
    <property type="match status" value="1"/>
</dbReference>
<evidence type="ECO:0000259" key="6">
    <source>
        <dbReference type="PROSITE" id="PS51085"/>
    </source>
</evidence>
<dbReference type="PROSITE" id="PS51085">
    <property type="entry name" value="2FE2S_FER_2"/>
    <property type="match status" value="1"/>
</dbReference>
<comment type="similarity">
    <text evidence="1">Belongs to the xanthine dehydrogenase family.</text>
</comment>
<dbReference type="InterPro" id="IPR016208">
    <property type="entry name" value="Ald_Oxase/xanthine_DH-like"/>
</dbReference>
<dbReference type="CDD" id="cd00207">
    <property type="entry name" value="fer2"/>
    <property type="match status" value="1"/>
</dbReference>
<dbReference type="Pfam" id="PF01799">
    <property type="entry name" value="Fer2_2"/>
    <property type="match status" value="1"/>
</dbReference>
<dbReference type="Pfam" id="PF20256">
    <property type="entry name" value="MoCoBD_2"/>
    <property type="match status" value="1"/>
</dbReference>
<dbReference type="Pfam" id="PF00111">
    <property type="entry name" value="Fer2"/>
    <property type="match status" value="1"/>
</dbReference>
<evidence type="ECO:0000256" key="2">
    <source>
        <dbReference type="ARBA" id="ARBA00022505"/>
    </source>
</evidence>
<dbReference type="Gene3D" id="3.10.20.30">
    <property type="match status" value="1"/>
</dbReference>
<evidence type="ECO:0000256" key="5">
    <source>
        <dbReference type="ARBA" id="ARBA00023004"/>
    </source>
</evidence>
<dbReference type="Proteomes" id="UP000007347">
    <property type="component" value="Chromosome"/>
</dbReference>
<dbReference type="InterPro" id="IPR000674">
    <property type="entry name" value="Ald_Oxase/Xan_DH_a/b"/>
</dbReference>
<organism evidence="7 8">
    <name type="scientific">Desulfobacula toluolica (strain DSM 7467 / Tol2)</name>
    <dbReference type="NCBI Taxonomy" id="651182"/>
    <lineage>
        <taxon>Bacteria</taxon>
        <taxon>Pseudomonadati</taxon>
        <taxon>Thermodesulfobacteriota</taxon>
        <taxon>Desulfobacteria</taxon>
        <taxon>Desulfobacterales</taxon>
        <taxon>Desulfobacteraceae</taxon>
        <taxon>Desulfobacula</taxon>
    </lineage>
</organism>
<sequence length="908" mass="99226">MSEEYLNKKIYVNGIPRTIIADAKAGLAEVIRQNLGLTGTKVGCNKGQCGACNIILNGKLVRSCITNWDRVPNNSVIVTIEGLGDANKLHPLQWAFAVTGAIQCGFCTPGFIMSAKALLDKNLEPTRQEVRTWFQKHRNACRCTGYKQIVDAVMDAAKVIRGELEMKEFSSLLGKKGEVWGTSYPRPSAVYKATGTWDFGEDFRNKLPDDTLYGAMVQSKLSHAVIKKIDLSKAEKMPGVYKVVTAKDVKGTNRITGQPTFCQDGFDRPIFCDEKIFMYGDVVALVCADTQKHADAAAKAVILELEELPAYMSAMDAIAEDSIQIHPGTPNLYNEKRIAKGEETAPLMEKAAHVVEGDYYLQRQPHLVMEPDVGFGYIDEKGRLTIQSKSIWIYFHQAQMAPGLGLEAKNIRIIQNNSGGSFGYKLSITCEAIIGAAVLATGKPVFLAYNMAQTISYTPNRSPFDMHMKLGADKNGKIIAMETKYYVDHGPYSEFSERLTQRGTQFMGANYAIPNIRGIGHTVCTNQTWGSAFRAFGAPQAYTATEILMDEMAKKIGIDPLEFRYMNVIREGDTFPFGQKPDVYVYPLMIETIRPKYQAALEKAEQESTETVKKGVGIALGVFGATHDGPDTADIIIELTQEGITLYNNWEDHGQGADIGALGTAHEALRELGLKPEQIKLVMNDTALAPNAGAASGSSSQVVKGNAILNGCEILLDAMKKEDGSFRTYDQMIAEKIPVRYTGTWTNTGGTMCDENCQGNPFGALMYGLFMPEVAVDITTGKVKVEKFTFVSDIGKINNIANVEGQMYGGLAQGIGLALSENFENIKKHSSLSGAGLPYIEDIPDDMELIHLAVPRKQGGPFGSSGVGELPLTAPHPAIINAIYNACGVRIRKLPALPEKILKKLKSM</sequence>
<dbReference type="RefSeq" id="WP_014959269.1">
    <property type="nucleotide sequence ID" value="NC_018645.1"/>
</dbReference>
<keyword evidence="5" id="KW-0408">Iron</keyword>
<keyword evidence="3" id="KW-0479">Metal-binding</keyword>
<dbReference type="AlphaFoldDB" id="K0NCC1"/>
<evidence type="ECO:0000256" key="4">
    <source>
        <dbReference type="ARBA" id="ARBA00023002"/>
    </source>
</evidence>
<dbReference type="HOGENOM" id="CLU_001681_2_3_7"/>
<dbReference type="NCBIfam" id="NF045668">
    <property type="entry name" value="pterin_aldehy"/>
    <property type="match status" value="1"/>
</dbReference>
<feature type="domain" description="2Fe-2S ferredoxin-type" evidence="6">
    <location>
        <begin position="6"/>
        <end position="83"/>
    </location>
</feature>
<dbReference type="InterPro" id="IPR046867">
    <property type="entry name" value="AldOxase/xan_DH_MoCoBD2"/>
</dbReference>
<accession>K0NCC1</accession>
<dbReference type="Gene3D" id="3.30.365.10">
    <property type="entry name" value="Aldehyde oxidase/xanthine dehydrogenase, molybdopterin binding domain"/>
    <property type="match status" value="4"/>
</dbReference>
<keyword evidence="2" id="KW-0500">Molybdenum</keyword>
<dbReference type="PATRIC" id="fig|651182.5.peg.4630"/>
<reference evidence="7 8" key="1">
    <citation type="journal article" date="2013" name="Environ. Microbiol.">
        <title>Complete genome, catabolic sub-proteomes and key-metabolites of Desulfobacula toluolica Tol2, a marine, aromatic compound-degrading, sulfate-reducing bacterium.</title>
        <authorList>
            <person name="Wohlbrand L."/>
            <person name="Jacob J.H."/>
            <person name="Kube M."/>
            <person name="Mussmann M."/>
            <person name="Jarling R."/>
            <person name="Beck A."/>
            <person name="Amann R."/>
            <person name="Wilkes H."/>
            <person name="Reinhardt R."/>
            <person name="Rabus R."/>
        </authorList>
    </citation>
    <scope>NUCLEOTIDE SEQUENCE [LARGE SCALE GENOMIC DNA]</scope>
    <source>
        <strain evidence="8">DSM 7467 / Tol2</strain>
    </source>
</reference>
<dbReference type="InterPro" id="IPR012675">
    <property type="entry name" value="Beta-grasp_dom_sf"/>
</dbReference>
<dbReference type="SUPFAM" id="SSF56003">
    <property type="entry name" value="Molybdenum cofactor-binding domain"/>
    <property type="match status" value="1"/>
</dbReference>
<dbReference type="EC" id="1.2.99.7" evidence="7"/>
<keyword evidence="4 7" id="KW-0560">Oxidoreductase</keyword>
<evidence type="ECO:0000313" key="8">
    <source>
        <dbReference type="Proteomes" id="UP000007347"/>
    </source>
</evidence>
<dbReference type="InterPro" id="IPR036010">
    <property type="entry name" value="2Fe-2S_ferredoxin-like_sf"/>
</dbReference>
<dbReference type="GO" id="GO:0033727">
    <property type="term" value="F:aldehyde dehydrogenase (FAD-independent) activity"/>
    <property type="evidence" value="ECO:0007669"/>
    <property type="project" value="UniProtKB-EC"/>
</dbReference>
<dbReference type="InterPro" id="IPR054705">
    <property type="entry name" value="Mop"/>
</dbReference>
<evidence type="ECO:0000313" key="7">
    <source>
        <dbReference type="EMBL" id="CCK82089.1"/>
    </source>
</evidence>
<dbReference type="GO" id="GO:0005506">
    <property type="term" value="F:iron ion binding"/>
    <property type="evidence" value="ECO:0007669"/>
    <property type="project" value="InterPro"/>
</dbReference>
<dbReference type="InterPro" id="IPR037165">
    <property type="entry name" value="AldOxase/xan_DH_Mopterin-bd_sf"/>
</dbReference>
<dbReference type="InterPro" id="IPR036856">
    <property type="entry name" value="Ald_Oxase/Xan_DH_a/b_sf"/>
</dbReference>
<name>K0NCC1_DESTT</name>
<keyword evidence="8" id="KW-1185">Reference proteome</keyword>
<dbReference type="InterPro" id="IPR006058">
    <property type="entry name" value="2Fe2S_fd_BS"/>
</dbReference>
<dbReference type="SUPFAM" id="SSF47741">
    <property type="entry name" value="CO dehydrogenase ISP C-domain like"/>
    <property type="match status" value="1"/>
</dbReference>
<dbReference type="Pfam" id="PF01315">
    <property type="entry name" value="Ald_Xan_dh_C"/>
    <property type="match status" value="1"/>
</dbReference>
<dbReference type="SUPFAM" id="SSF54292">
    <property type="entry name" value="2Fe-2S ferredoxin-like"/>
    <property type="match status" value="1"/>
</dbReference>
<dbReference type="PROSITE" id="PS00197">
    <property type="entry name" value="2FE2S_FER_1"/>
    <property type="match status" value="1"/>
</dbReference>
<dbReference type="PANTHER" id="PTHR11908:SF132">
    <property type="entry name" value="ALDEHYDE OXIDASE 1-RELATED"/>
    <property type="match status" value="1"/>
</dbReference>
<dbReference type="SMART" id="SM01008">
    <property type="entry name" value="Ald_Xan_dh_C"/>
    <property type="match status" value="1"/>
</dbReference>
<dbReference type="InterPro" id="IPR008274">
    <property type="entry name" value="AldOxase/xan_DH_MoCoBD1"/>
</dbReference>
<protein>
    <submittedName>
        <fullName evidence="7">Mop: adehyde oxidoreductase</fullName>
        <ecNumber evidence="7">1.2.99.7</ecNumber>
    </submittedName>
</protein>
<dbReference type="InterPro" id="IPR001041">
    <property type="entry name" value="2Fe-2S_ferredoxin-type"/>
</dbReference>
<dbReference type="GO" id="GO:0051537">
    <property type="term" value="F:2 iron, 2 sulfur cluster binding"/>
    <property type="evidence" value="ECO:0007669"/>
    <property type="project" value="InterPro"/>
</dbReference>
<dbReference type="InterPro" id="IPR036884">
    <property type="entry name" value="2Fe-2S-bd_dom_sf"/>
</dbReference>
<dbReference type="EMBL" id="FO203503">
    <property type="protein sequence ID" value="CCK82089.1"/>
    <property type="molecule type" value="Genomic_DNA"/>
</dbReference>
<gene>
    <name evidence="7" type="primary">mop</name>
    <name evidence="7" type="ordered locus">TOL2_C39330</name>
</gene>
<evidence type="ECO:0000256" key="3">
    <source>
        <dbReference type="ARBA" id="ARBA00022723"/>
    </source>
</evidence>
<dbReference type="SUPFAM" id="SSF54665">
    <property type="entry name" value="CO dehydrogenase molybdoprotein N-domain-like"/>
    <property type="match status" value="1"/>
</dbReference>
<evidence type="ECO:0000256" key="1">
    <source>
        <dbReference type="ARBA" id="ARBA00006849"/>
    </source>
</evidence>
<dbReference type="Gene3D" id="3.90.1170.50">
    <property type="entry name" value="Aldehyde oxidase/xanthine dehydrogenase, a/b hammerhead"/>
    <property type="match status" value="1"/>
</dbReference>
<dbReference type="InterPro" id="IPR002888">
    <property type="entry name" value="2Fe-2S-bd"/>
</dbReference>
<proteinExistence type="inferred from homology"/>